<gene>
    <name evidence="2" type="ORF">NJ75_01108</name>
</gene>
<dbReference type="Proteomes" id="UP000031338">
    <property type="component" value="Unassembled WGS sequence"/>
</dbReference>
<sequence>MIPARSLLQRLIRDPSGAMAVETAIIAPLMVLFSLGAYQVSSLVARQSELQSAMTLAESVALATDPDTSDELNALKNVVVATAGLEPEQVMVAAAYRCNSSNAYVALESTCATGDNVSRYVQVTLSYDYVPIWTEFGLGSTISLQVNRYVLYGQRTKA</sequence>
<protein>
    <submittedName>
        <fullName evidence="2">TadE-like protein</fullName>
    </submittedName>
</protein>
<dbReference type="STRING" id="48936.NJ75_01108"/>
<comment type="caution">
    <text evidence="2">The sequence shown here is derived from an EMBL/GenBank/DDBJ whole genome shotgun (WGS) entry which is preliminary data.</text>
</comment>
<accession>A0A0B9AGI9</accession>
<evidence type="ECO:0000313" key="3">
    <source>
        <dbReference type="Proteomes" id="UP000031338"/>
    </source>
</evidence>
<feature type="domain" description="TadE-like" evidence="1">
    <location>
        <begin position="17"/>
        <end position="53"/>
    </location>
</feature>
<evidence type="ECO:0000259" key="1">
    <source>
        <dbReference type="Pfam" id="PF07811"/>
    </source>
</evidence>
<dbReference type="InterPro" id="IPR012495">
    <property type="entry name" value="TadE-like_dom"/>
</dbReference>
<dbReference type="EMBL" id="JRVC01000004">
    <property type="protein sequence ID" value="KHS48438.1"/>
    <property type="molecule type" value="Genomic_DNA"/>
</dbReference>
<dbReference type="RefSeq" id="WP_039332200.1">
    <property type="nucleotide sequence ID" value="NZ_JRVC01000004.1"/>
</dbReference>
<dbReference type="PATRIC" id="fig|48936.3.peg.1116"/>
<evidence type="ECO:0000313" key="2">
    <source>
        <dbReference type="EMBL" id="KHS48438.1"/>
    </source>
</evidence>
<proteinExistence type="predicted"/>
<dbReference type="AlphaFoldDB" id="A0A0B9AGI9"/>
<reference evidence="2 3" key="1">
    <citation type="submission" date="2014-10" db="EMBL/GenBank/DDBJ databases">
        <title>Draft genome sequence of Novosphingobium subterraneum DSM 12447.</title>
        <authorList>
            <person name="Gan H.M."/>
            <person name="Gan H.Y."/>
            <person name="Savka M.A."/>
        </authorList>
    </citation>
    <scope>NUCLEOTIDE SEQUENCE [LARGE SCALE GENOMIC DNA]</scope>
    <source>
        <strain evidence="2 3">DSM 12447</strain>
    </source>
</reference>
<dbReference type="Pfam" id="PF07811">
    <property type="entry name" value="TadE"/>
    <property type="match status" value="1"/>
</dbReference>
<keyword evidence="3" id="KW-1185">Reference proteome</keyword>
<name>A0A0B9AGI9_9SPHN</name>
<organism evidence="2 3">
    <name type="scientific">Novosphingobium subterraneum</name>
    <dbReference type="NCBI Taxonomy" id="48936"/>
    <lineage>
        <taxon>Bacteria</taxon>
        <taxon>Pseudomonadati</taxon>
        <taxon>Pseudomonadota</taxon>
        <taxon>Alphaproteobacteria</taxon>
        <taxon>Sphingomonadales</taxon>
        <taxon>Sphingomonadaceae</taxon>
        <taxon>Novosphingobium</taxon>
    </lineage>
</organism>